<comment type="caution">
    <text evidence="3">The sequence shown here is derived from an EMBL/GenBank/DDBJ whole genome shotgun (WGS) entry which is preliminary data.</text>
</comment>
<protein>
    <submittedName>
        <fullName evidence="3">Uncharacterized protein</fullName>
    </submittedName>
</protein>
<dbReference type="EMBL" id="LATX01000285">
    <property type="protein sequence ID" value="KTB46656.1"/>
    <property type="molecule type" value="Genomic_DNA"/>
</dbReference>
<reference evidence="3 4" key="1">
    <citation type="submission" date="2015-12" db="EMBL/GenBank/DDBJ databases">
        <title>Draft genome sequence of Moniliophthora roreri, the causal agent of frosty pod rot of cacao.</title>
        <authorList>
            <person name="Aime M.C."/>
            <person name="Diaz-Valderrama J.R."/>
            <person name="Kijpornyongpan T."/>
            <person name="Phillips-Mora W."/>
        </authorList>
    </citation>
    <scope>NUCLEOTIDE SEQUENCE [LARGE SCALE GENOMIC DNA]</scope>
    <source>
        <strain evidence="3 4">MCA 2952</strain>
    </source>
</reference>
<organism evidence="3 4">
    <name type="scientific">Moniliophthora roreri</name>
    <name type="common">Frosty pod rot fungus</name>
    <name type="synonym">Monilia roreri</name>
    <dbReference type="NCBI Taxonomy" id="221103"/>
    <lineage>
        <taxon>Eukaryota</taxon>
        <taxon>Fungi</taxon>
        <taxon>Dikarya</taxon>
        <taxon>Basidiomycota</taxon>
        <taxon>Agaricomycotina</taxon>
        <taxon>Agaricomycetes</taxon>
        <taxon>Agaricomycetidae</taxon>
        <taxon>Agaricales</taxon>
        <taxon>Marasmiineae</taxon>
        <taxon>Marasmiaceae</taxon>
        <taxon>Moniliophthora</taxon>
    </lineage>
</organism>
<feature type="region of interest" description="Disordered" evidence="1">
    <location>
        <begin position="1"/>
        <end position="40"/>
    </location>
</feature>
<keyword evidence="2" id="KW-0812">Transmembrane</keyword>
<feature type="compositionally biased region" description="Low complexity" evidence="1">
    <location>
        <begin position="1"/>
        <end position="17"/>
    </location>
</feature>
<proteinExistence type="predicted"/>
<accession>A0A0W0GDK6</accession>
<evidence type="ECO:0000256" key="1">
    <source>
        <dbReference type="SAM" id="MobiDB-lite"/>
    </source>
</evidence>
<dbReference type="AlphaFoldDB" id="A0A0W0GDK6"/>
<keyword evidence="2" id="KW-0472">Membrane</keyword>
<feature type="transmembrane region" description="Helical" evidence="2">
    <location>
        <begin position="92"/>
        <end position="110"/>
    </location>
</feature>
<feature type="compositionally biased region" description="Basic residues" evidence="1">
    <location>
        <begin position="18"/>
        <end position="27"/>
    </location>
</feature>
<dbReference type="Proteomes" id="UP000054988">
    <property type="component" value="Unassembled WGS sequence"/>
</dbReference>
<evidence type="ECO:0000313" key="4">
    <source>
        <dbReference type="Proteomes" id="UP000054988"/>
    </source>
</evidence>
<evidence type="ECO:0000313" key="3">
    <source>
        <dbReference type="EMBL" id="KTB46656.1"/>
    </source>
</evidence>
<gene>
    <name evidence="3" type="ORF">WG66_756</name>
</gene>
<evidence type="ECO:0000256" key="2">
    <source>
        <dbReference type="SAM" id="Phobius"/>
    </source>
</evidence>
<sequence length="129" mass="14734">MSYQSPSQLRISSSGRSSPRRCHRYHPYPRLDYPDPGEEDTAYEPRIDSLLDIIRDVGHRARVPPLTPVAGVEEGEERQRAEQQVKEGNNRLVVGGILLLHFLLTYFLFVRRSLLVGFLFRGGRAENGE</sequence>
<name>A0A0W0GDK6_MONRR</name>
<keyword evidence="2" id="KW-1133">Transmembrane helix</keyword>